<proteinExistence type="predicted"/>
<comment type="caution">
    <text evidence="2">The sequence shown here is derived from an EMBL/GenBank/DDBJ whole genome shotgun (WGS) entry which is preliminary data.</text>
</comment>
<protein>
    <recommendedName>
        <fullName evidence="1">Integrase catalytic domain-containing protein</fullName>
    </recommendedName>
</protein>
<accession>A0A2M7W2K5</accession>
<feature type="domain" description="Integrase catalytic" evidence="1">
    <location>
        <begin position="29"/>
        <end position="191"/>
    </location>
</feature>
<reference evidence="3" key="1">
    <citation type="submission" date="2017-09" db="EMBL/GenBank/DDBJ databases">
        <title>Depth-based differentiation of microbial function through sediment-hosted aquifers and enrichment of novel symbionts in the deep terrestrial subsurface.</title>
        <authorList>
            <person name="Probst A.J."/>
            <person name="Ladd B."/>
            <person name="Jarett J.K."/>
            <person name="Geller-Mcgrath D.E."/>
            <person name="Sieber C.M.K."/>
            <person name="Emerson J.B."/>
            <person name="Anantharaman K."/>
            <person name="Thomas B.C."/>
            <person name="Malmstrom R."/>
            <person name="Stieglmeier M."/>
            <person name="Klingl A."/>
            <person name="Woyke T."/>
            <person name="Ryan C.M."/>
            <person name="Banfield J.F."/>
        </authorList>
    </citation>
    <scope>NUCLEOTIDE SEQUENCE [LARGE SCALE GENOMIC DNA]</scope>
</reference>
<evidence type="ECO:0000259" key="1">
    <source>
        <dbReference type="PROSITE" id="PS50994"/>
    </source>
</evidence>
<name>A0A2M7W2K5_9BACT</name>
<dbReference type="InterPro" id="IPR036397">
    <property type="entry name" value="RNaseH_sf"/>
</dbReference>
<dbReference type="InterPro" id="IPR001584">
    <property type="entry name" value="Integrase_cat-core"/>
</dbReference>
<evidence type="ECO:0000313" key="3">
    <source>
        <dbReference type="Proteomes" id="UP000228952"/>
    </source>
</evidence>
<dbReference type="Gene3D" id="3.30.420.10">
    <property type="entry name" value="Ribonuclease H-like superfamily/Ribonuclease H"/>
    <property type="match status" value="1"/>
</dbReference>
<gene>
    <name evidence="2" type="ORF">COX64_01280</name>
</gene>
<evidence type="ECO:0000313" key="2">
    <source>
        <dbReference type="EMBL" id="PJA15004.1"/>
    </source>
</evidence>
<dbReference type="InterPro" id="IPR012337">
    <property type="entry name" value="RNaseH-like_sf"/>
</dbReference>
<dbReference type="Proteomes" id="UP000228952">
    <property type="component" value="Unassembled WGS sequence"/>
</dbReference>
<dbReference type="GO" id="GO:0003676">
    <property type="term" value="F:nucleic acid binding"/>
    <property type="evidence" value="ECO:0007669"/>
    <property type="project" value="InterPro"/>
</dbReference>
<dbReference type="EMBL" id="PFQB01000030">
    <property type="protein sequence ID" value="PJA15004.1"/>
    <property type="molecule type" value="Genomic_DNA"/>
</dbReference>
<dbReference type="PROSITE" id="PS50994">
    <property type="entry name" value="INTEGRASE"/>
    <property type="match status" value="1"/>
</dbReference>
<dbReference type="AlphaFoldDB" id="A0A2M7W2K5"/>
<organism evidence="2 3">
    <name type="scientific">Candidatus Dojkabacteria bacterium CG_4_10_14_0_2_um_filter_Dojkabacteria_WS6_41_15</name>
    <dbReference type="NCBI Taxonomy" id="2014249"/>
    <lineage>
        <taxon>Bacteria</taxon>
        <taxon>Candidatus Dojkabacteria</taxon>
    </lineage>
</organism>
<dbReference type="Pfam" id="PF13683">
    <property type="entry name" value="rve_3"/>
    <property type="match status" value="1"/>
</dbReference>
<dbReference type="GO" id="GO:0015074">
    <property type="term" value="P:DNA integration"/>
    <property type="evidence" value="ECO:0007669"/>
    <property type="project" value="InterPro"/>
</dbReference>
<dbReference type="SUPFAM" id="SSF53098">
    <property type="entry name" value="Ribonuclease H-like"/>
    <property type="match status" value="1"/>
</dbReference>
<sequence length="213" mass="25339">MMNLKRHKKVHKRIKRRNRKHMYTVPKDMYKTPGGLVYLDVKHLLLTGGLKAYQFVSIDHATRYLATKIYSRITSRSTVEFLGYIQKQEPFTTIEYIGTDNGSEFLGEFEKALKEKQVLHVFSSPRSPKQNPFVERVIRTIIDELYLQQGLAIKREELNIKLQRYVTYYNTKRRHFGLNLLTPQRKLEMLQLSNTVYCFPQEVPNQYTNVYVW</sequence>